<dbReference type="InterPro" id="IPR038765">
    <property type="entry name" value="Papain-like_cys_pep_sf"/>
</dbReference>
<dbReference type="Proteomes" id="UP000799302">
    <property type="component" value="Unassembled WGS sequence"/>
</dbReference>
<evidence type="ECO:0000313" key="4">
    <source>
        <dbReference type="Proteomes" id="UP000799302"/>
    </source>
</evidence>
<evidence type="ECO:0000256" key="1">
    <source>
        <dbReference type="ARBA" id="ARBA00006547"/>
    </source>
</evidence>
<proteinExistence type="inferred from homology"/>
<sequence>MADKTESYVDPNHSAPPTIVFTQSEINDYLNFLELPQYCNLSPEAPRDVKLLTALHQMQITKVPYENLALHYSSHHSTNLDPKFIHNKILTQKGRGGYCMEISIFFCALLRAIGFNVYHTGVRGRNRKNGVPEGPFMEVAHIINIVTFPSGEKYGVDVAFGGDGMTKPMRLVAHEVSLNMGTQEVRYELAPIAQFASDHKLWIYQYRNQKDRPWVSFYCFAEVPYLHGDFVLMSEWVNRNSPFQVDFVLMIKFLWDGKSVYGKKMFIQDVLKQNDGGKTRVVRECRTEQERIQLLQEEFGIELSEEEINGIKGTKTELR</sequence>
<dbReference type="SUPFAM" id="SSF54001">
    <property type="entry name" value="Cysteine proteinases"/>
    <property type="match status" value="1"/>
</dbReference>
<comment type="similarity">
    <text evidence="1 2">Belongs to the arylamine N-acetyltransferase family.</text>
</comment>
<organism evidence="3 4">
    <name type="scientific">Microthyrium microscopicum</name>
    <dbReference type="NCBI Taxonomy" id="703497"/>
    <lineage>
        <taxon>Eukaryota</taxon>
        <taxon>Fungi</taxon>
        <taxon>Dikarya</taxon>
        <taxon>Ascomycota</taxon>
        <taxon>Pezizomycotina</taxon>
        <taxon>Dothideomycetes</taxon>
        <taxon>Dothideomycetes incertae sedis</taxon>
        <taxon>Microthyriales</taxon>
        <taxon>Microthyriaceae</taxon>
        <taxon>Microthyrium</taxon>
    </lineage>
</organism>
<dbReference type="PRINTS" id="PR01543">
    <property type="entry name" value="ANATRNSFRASE"/>
</dbReference>
<dbReference type="EMBL" id="MU004239">
    <property type="protein sequence ID" value="KAF2666043.1"/>
    <property type="molecule type" value="Genomic_DNA"/>
</dbReference>
<dbReference type="GO" id="GO:0016407">
    <property type="term" value="F:acetyltransferase activity"/>
    <property type="evidence" value="ECO:0007669"/>
    <property type="project" value="InterPro"/>
</dbReference>
<keyword evidence="4" id="KW-1185">Reference proteome</keyword>
<dbReference type="OrthoDB" id="10260017at2759"/>
<accession>A0A6A6U441</accession>
<protein>
    <submittedName>
        <fullName evidence="3">Cysteine proteinase</fullName>
    </submittedName>
</protein>
<dbReference type="PANTHER" id="PTHR11786:SF0">
    <property type="entry name" value="ARYLAMINE N-ACETYLTRANSFERASE 4-RELATED"/>
    <property type="match status" value="1"/>
</dbReference>
<evidence type="ECO:0000256" key="2">
    <source>
        <dbReference type="RuleBase" id="RU003452"/>
    </source>
</evidence>
<dbReference type="AlphaFoldDB" id="A0A6A6U441"/>
<evidence type="ECO:0000313" key="3">
    <source>
        <dbReference type="EMBL" id="KAF2666043.1"/>
    </source>
</evidence>
<dbReference type="PANTHER" id="PTHR11786">
    <property type="entry name" value="N-HYDROXYARYLAMINE O-ACETYLTRANSFERASE"/>
    <property type="match status" value="1"/>
</dbReference>
<gene>
    <name evidence="3" type="ORF">BT63DRAFT_481854</name>
</gene>
<name>A0A6A6U441_9PEZI</name>
<reference evidence="3" key="1">
    <citation type="journal article" date="2020" name="Stud. Mycol.">
        <title>101 Dothideomycetes genomes: a test case for predicting lifestyles and emergence of pathogens.</title>
        <authorList>
            <person name="Haridas S."/>
            <person name="Albert R."/>
            <person name="Binder M."/>
            <person name="Bloem J."/>
            <person name="Labutti K."/>
            <person name="Salamov A."/>
            <person name="Andreopoulos B."/>
            <person name="Baker S."/>
            <person name="Barry K."/>
            <person name="Bills G."/>
            <person name="Bluhm B."/>
            <person name="Cannon C."/>
            <person name="Castanera R."/>
            <person name="Culley D."/>
            <person name="Daum C."/>
            <person name="Ezra D."/>
            <person name="Gonzalez J."/>
            <person name="Henrissat B."/>
            <person name="Kuo A."/>
            <person name="Liang C."/>
            <person name="Lipzen A."/>
            <person name="Lutzoni F."/>
            <person name="Magnuson J."/>
            <person name="Mondo S."/>
            <person name="Nolan M."/>
            <person name="Ohm R."/>
            <person name="Pangilinan J."/>
            <person name="Park H.-J."/>
            <person name="Ramirez L."/>
            <person name="Alfaro M."/>
            <person name="Sun H."/>
            <person name="Tritt A."/>
            <person name="Yoshinaga Y."/>
            <person name="Zwiers L.-H."/>
            <person name="Turgeon B."/>
            <person name="Goodwin S."/>
            <person name="Spatafora J."/>
            <person name="Crous P."/>
            <person name="Grigoriev I."/>
        </authorList>
    </citation>
    <scope>NUCLEOTIDE SEQUENCE</scope>
    <source>
        <strain evidence="3">CBS 115976</strain>
    </source>
</reference>
<dbReference type="Pfam" id="PF00797">
    <property type="entry name" value="Acetyltransf_2"/>
    <property type="match status" value="1"/>
</dbReference>
<dbReference type="InterPro" id="IPR053710">
    <property type="entry name" value="Arylamine_NAT_domain_sf"/>
</dbReference>
<keyword evidence="2" id="KW-0012">Acyltransferase</keyword>
<keyword evidence="2" id="KW-0808">Transferase</keyword>
<dbReference type="Gene3D" id="3.30.2140.20">
    <property type="match status" value="1"/>
</dbReference>
<dbReference type="InterPro" id="IPR001447">
    <property type="entry name" value="Arylamine_N-AcTrfase"/>
</dbReference>